<dbReference type="SUPFAM" id="SSF54427">
    <property type="entry name" value="NTF2-like"/>
    <property type="match status" value="1"/>
</dbReference>
<accession>A0A117UW69</accession>
<dbReference type="InterPro" id="IPR032710">
    <property type="entry name" value="NTF2-like_dom_sf"/>
</dbReference>
<dbReference type="RefSeq" id="WP_067908172.1">
    <property type="nucleotide sequence ID" value="NZ_KQ954244.1"/>
</dbReference>
<dbReference type="Proteomes" id="UP000058012">
    <property type="component" value="Unassembled WGS sequence"/>
</dbReference>
<dbReference type="Pfam" id="PF13738">
    <property type="entry name" value="Pyr_redox_3"/>
    <property type="match status" value="1"/>
</dbReference>
<protein>
    <submittedName>
        <fullName evidence="2">FAD-dependent oxidoreductase</fullName>
    </submittedName>
</protein>
<dbReference type="AlphaFoldDB" id="A0A117UW69"/>
<organism evidence="2 3">
    <name type="scientific">Novosphingobium fuchskuhlense</name>
    <dbReference type="NCBI Taxonomy" id="1117702"/>
    <lineage>
        <taxon>Bacteria</taxon>
        <taxon>Pseudomonadati</taxon>
        <taxon>Pseudomonadota</taxon>
        <taxon>Alphaproteobacteria</taxon>
        <taxon>Sphingomonadales</taxon>
        <taxon>Sphingomonadaceae</taxon>
        <taxon>Novosphingobium</taxon>
    </lineage>
</organism>
<dbReference type="Gene3D" id="3.50.50.60">
    <property type="entry name" value="FAD/NAD(P)-binding domain"/>
    <property type="match status" value="1"/>
</dbReference>
<dbReference type="InterPro" id="IPR036188">
    <property type="entry name" value="FAD/NAD-bd_sf"/>
</dbReference>
<evidence type="ECO:0000313" key="3">
    <source>
        <dbReference type="Proteomes" id="UP000058012"/>
    </source>
</evidence>
<sequence>MLDVHGWLEKFGAALNCGDGAAAAALFLPEGLWRDYLALGWTLATHEGTDAIAAFAAARAQDSGIGHFASEAPAGASEGFITFETALGRGEGYVRLMGEQCFTLLTALKELKGFEEPLRGRRKSGVVDETGEKSWEDVRHDDVEQWSESNPPYVLVIGAGQGGLALGARLKMLGVPCLLVDKYPRVGDQWRSRYKSLLLHDPVWYDHMPYVPFPDHWPVYTPKQKMGDWLEYYAGIMELGVWTSTECKAVSRDAASGKWRVEMVRDGKPVTLSPEHVVMAVGNAGFPVTPTFPGQETFKGHQCHSSAHPGGEGLAGQKVVVVGANNSAHDICADLVSHGAEPTMIQRSSTLIVRQSNMETLLAGAYSQQAFDSGLTTDKADLLGASVPMRLAEKVNKATWDALRVSEAPFYQRLTDAGFQVDFGPDGTGIAMKFQRTSSGYYVDVGASEMVADGRIKVRSGVSIERIVEDGLILSDGSHVAADRIIYATGFGDMKQWVARLINPEVAERIGKTWGYGSGFPGDEGPWEGEMKNLWKPTAEPGLWFMAGNLAMARGYSQYLGLQLKARYEGLAVEPYTPG</sequence>
<dbReference type="EMBL" id="LLZS01000005">
    <property type="protein sequence ID" value="KUR71963.1"/>
    <property type="molecule type" value="Genomic_DNA"/>
</dbReference>
<dbReference type="STRING" id="1117702.AQZ52_07925"/>
<dbReference type="OrthoDB" id="9808049at2"/>
<gene>
    <name evidence="2" type="ORF">AQZ52_07925</name>
</gene>
<dbReference type="InterPro" id="IPR050982">
    <property type="entry name" value="Auxin_biosynth/cation_transpt"/>
</dbReference>
<dbReference type="GO" id="GO:0050660">
    <property type="term" value="F:flavin adenine dinucleotide binding"/>
    <property type="evidence" value="ECO:0007669"/>
    <property type="project" value="TreeGrafter"/>
</dbReference>
<evidence type="ECO:0000256" key="1">
    <source>
        <dbReference type="ARBA" id="ARBA00023002"/>
    </source>
</evidence>
<keyword evidence="3" id="KW-1185">Reference proteome</keyword>
<dbReference type="PANTHER" id="PTHR43539:SF68">
    <property type="entry name" value="FLAVIN-BINDING MONOOXYGENASE-LIKE PROTEIN (AFU_ORTHOLOGUE AFUA_4G09220)"/>
    <property type="match status" value="1"/>
</dbReference>
<name>A0A117UW69_9SPHN</name>
<comment type="caution">
    <text evidence="2">The sequence shown here is derived from an EMBL/GenBank/DDBJ whole genome shotgun (WGS) entry which is preliminary data.</text>
</comment>
<evidence type="ECO:0000313" key="2">
    <source>
        <dbReference type="EMBL" id="KUR71963.1"/>
    </source>
</evidence>
<dbReference type="GO" id="GO:0004497">
    <property type="term" value="F:monooxygenase activity"/>
    <property type="evidence" value="ECO:0007669"/>
    <property type="project" value="TreeGrafter"/>
</dbReference>
<proteinExistence type="predicted"/>
<dbReference type="SUPFAM" id="SSF51905">
    <property type="entry name" value="FAD/NAD(P)-binding domain"/>
    <property type="match status" value="2"/>
</dbReference>
<reference evidence="2 3" key="1">
    <citation type="submission" date="2015-10" db="EMBL/GenBank/DDBJ databases">
        <title>Draft genome sequence of Novosphingobium fuchskuhlense DSM 25065 isolated from a surface water sample of the southwest basin of Lake Grosse Fuchskuhle.</title>
        <authorList>
            <person name="Ruckert C."/>
            <person name="Winkler A."/>
            <person name="Glaeser J."/>
            <person name="Grossart H.-P."/>
            <person name="Kalinowski J."/>
            <person name="Glaeser S."/>
        </authorList>
    </citation>
    <scope>NUCLEOTIDE SEQUENCE [LARGE SCALE GENOMIC DNA]</scope>
    <source>
        <strain evidence="2 3">FNE08-7</strain>
    </source>
</reference>
<dbReference type="PANTHER" id="PTHR43539">
    <property type="entry name" value="FLAVIN-BINDING MONOOXYGENASE-LIKE PROTEIN (AFU_ORTHOLOGUE AFUA_4G09220)"/>
    <property type="match status" value="1"/>
</dbReference>
<keyword evidence="1" id="KW-0560">Oxidoreductase</keyword>